<reference evidence="1" key="1">
    <citation type="journal article" date="2014" name="Front. Microbiol.">
        <title>High frequency of phylogenetically diverse reductive dehalogenase-homologous genes in deep subseafloor sedimentary metagenomes.</title>
        <authorList>
            <person name="Kawai M."/>
            <person name="Futagami T."/>
            <person name="Toyoda A."/>
            <person name="Takaki Y."/>
            <person name="Nishi S."/>
            <person name="Hori S."/>
            <person name="Arai W."/>
            <person name="Tsubouchi T."/>
            <person name="Morono Y."/>
            <person name="Uchiyama I."/>
            <person name="Ito T."/>
            <person name="Fujiyama A."/>
            <person name="Inagaki F."/>
            <person name="Takami H."/>
        </authorList>
    </citation>
    <scope>NUCLEOTIDE SEQUENCE</scope>
    <source>
        <strain evidence="1">Expedition CK06-06</strain>
    </source>
</reference>
<proteinExistence type="predicted"/>
<sequence length="97" mass="11426">AFPDVGPIEPNVKEALETLKAAGYTIKIHSCRTATYWGRHNERADHIMSILNFMRDYRLPYDEIILTMDKPIADVYIDDRAIRYENNWLKIARKLMK</sequence>
<dbReference type="InterPro" id="IPR036412">
    <property type="entry name" value="HAD-like_sf"/>
</dbReference>
<dbReference type="AlphaFoldDB" id="X1MUC5"/>
<dbReference type="InterPro" id="IPR023214">
    <property type="entry name" value="HAD_sf"/>
</dbReference>
<dbReference type="EMBL" id="BARV01021262">
    <property type="protein sequence ID" value="GAI21621.1"/>
    <property type="molecule type" value="Genomic_DNA"/>
</dbReference>
<protein>
    <submittedName>
        <fullName evidence="1">Uncharacterized protein</fullName>
    </submittedName>
</protein>
<name>X1MUC5_9ZZZZ</name>
<dbReference type="Gene3D" id="3.40.50.1000">
    <property type="entry name" value="HAD superfamily/HAD-like"/>
    <property type="match status" value="1"/>
</dbReference>
<gene>
    <name evidence="1" type="ORF">S06H3_35264</name>
</gene>
<comment type="caution">
    <text evidence="1">The sequence shown here is derived from an EMBL/GenBank/DDBJ whole genome shotgun (WGS) entry which is preliminary data.</text>
</comment>
<organism evidence="1">
    <name type="scientific">marine sediment metagenome</name>
    <dbReference type="NCBI Taxonomy" id="412755"/>
    <lineage>
        <taxon>unclassified sequences</taxon>
        <taxon>metagenomes</taxon>
        <taxon>ecological metagenomes</taxon>
    </lineage>
</organism>
<evidence type="ECO:0000313" key="1">
    <source>
        <dbReference type="EMBL" id="GAI21621.1"/>
    </source>
</evidence>
<dbReference type="SUPFAM" id="SSF56784">
    <property type="entry name" value="HAD-like"/>
    <property type="match status" value="1"/>
</dbReference>
<feature type="non-terminal residue" evidence="1">
    <location>
        <position position="1"/>
    </location>
</feature>
<accession>X1MUC5</accession>